<organism evidence="9 10">
    <name type="scientific">Rubrobacter tropicus</name>
    <dbReference type="NCBI Taxonomy" id="2653851"/>
    <lineage>
        <taxon>Bacteria</taxon>
        <taxon>Bacillati</taxon>
        <taxon>Actinomycetota</taxon>
        <taxon>Rubrobacteria</taxon>
        <taxon>Rubrobacterales</taxon>
        <taxon>Rubrobacteraceae</taxon>
        <taxon>Rubrobacter</taxon>
    </lineage>
</organism>
<dbReference type="Proteomes" id="UP000501452">
    <property type="component" value="Chromosome"/>
</dbReference>
<name>A0A6G8QAL4_9ACTN</name>
<feature type="transmembrane region" description="Helical" evidence="8">
    <location>
        <begin position="12"/>
        <end position="36"/>
    </location>
</feature>
<dbReference type="AlphaFoldDB" id="A0A6G8QAL4"/>
<evidence type="ECO:0000256" key="2">
    <source>
        <dbReference type="ARBA" id="ARBA00008488"/>
    </source>
</evidence>
<dbReference type="GO" id="GO:0046872">
    <property type="term" value="F:metal ion binding"/>
    <property type="evidence" value="ECO:0007669"/>
    <property type="project" value="UniProtKB-KW"/>
</dbReference>
<feature type="transmembrane region" description="Helical" evidence="8">
    <location>
        <begin position="187"/>
        <end position="209"/>
    </location>
</feature>
<dbReference type="InterPro" id="IPR004254">
    <property type="entry name" value="AdipoR/HlyIII-related"/>
</dbReference>
<dbReference type="KEGG" id="rub:GBA63_13485"/>
<dbReference type="PANTHER" id="PTHR20855">
    <property type="entry name" value="ADIPOR/PROGESTIN RECEPTOR-RELATED"/>
    <property type="match status" value="1"/>
</dbReference>
<protein>
    <submittedName>
        <fullName evidence="9">Hemolysin III family protein</fullName>
    </submittedName>
</protein>
<dbReference type="RefSeq" id="WP_166176913.1">
    <property type="nucleotide sequence ID" value="NZ_CP045119.1"/>
</dbReference>
<evidence type="ECO:0000256" key="1">
    <source>
        <dbReference type="ARBA" id="ARBA00004651"/>
    </source>
</evidence>
<feature type="binding site" evidence="7">
    <location>
        <position position="190"/>
    </location>
    <ligand>
        <name>Zn(2+)</name>
        <dbReference type="ChEBI" id="CHEBI:29105"/>
    </ligand>
</feature>
<evidence type="ECO:0000256" key="6">
    <source>
        <dbReference type="ARBA" id="ARBA00023136"/>
    </source>
</evidence>
<feature type="transmembrane region" description="Helical" evidence="8">
    <location>
        <begin position="78"/>
        <end position="98"/>
    </location>
</feature>
<sequence>MEARYSGGEEVANVVTHAVGLLASVVGVGVLVYLGVVRDEALHVATAGVYGATLVALYAASTLYHAFRRPGVKRVLRVLDHCAIYLLIAGTYTPFVLVGLGGGWGWTLFGLVWAMAVAGIVFKVFATGRFAVMSTVAYVAMGWLGVVALKPLIEALSPGALVWLLAGGISYTAGTLFYHRKIPYSHALWHVFVLLGSVCHFVAIALYVLV</sequence>
<keyword evidence="3" id="KW-1003">Cell membrane</keyword>
<keyword evidence="10" id="KW-1185">Reference proteome</keyword>
<evidence type="ECO:0000256" key="8">
    <source>
        <dbReference type="SAM" id="Phobius"/>
    </source>
</evidence>
<accession>A0A6G8QAL4</accession>
<comment type="subcellular location">
    <subcellularLocation>
        <location evidence="1">Cell membrane</location>
        <topology evidence="1">Multi-pass membrane protein</topology>
    </subcellularLocation>
</comment>
<dbReference type="EMBL" id="CP045119">
    <property type="protein sequence ID" value="QIN83534.1"/>
    <property type="molecule type" value="Genomic_DNA"/>
</dbReference>
<reference evidence="9 10" key="1">
    <citation type="submission" date="2019-10" db="EMBL/GenBank/DDBJ databases">
        <title>Rubrobacter sp nov SCSIO 52090 isolated from a deep-sea sediment in the South China Sea.</title>
        <authorList>
            <person name="Chen R.W."/>
        </authorList>
    </citation>
    <scope>NUCLEOTIDE SEQUENCE [LARGE SCALE GENOMIC DNA]</scope>
    <source>
        <strain evidence="9 10">SCSIO 52909</strain>
    </source>
</reference>
<evidence type="ECO:0000256" key="4">
    <source>
        <dbReference type="ARBA" id="ARBA00022692"/>
    </source>
</evidence>
<comment type="similarity">
    <text evidence="2">Belongs to the UPF0073 (Hly-III) family.</text>
</comment>
<feature type="binding site" evidence="7">
    <location>
        <position position="65"/>
    </location>
    <ligand>
        <name>Zn(2+)</name>
        <dbReference type="ChEBI" id="CHEBI:29105"/>
    </ligand>
</feature>
<evidence type="ECO:0000313" key="10">
    <source>
        <dbReference type="Proteomes" id="UP000501452"/>
    </source>
</evidence>
<feature type="transmembrane region" description="Helical" evidence="8">
    <location>
        <begin position="42"/>
        <end position="66"/>
    </location>
</feature>
<keyword evidence="7" id="KW-0862">Zinc</keyword>
<keyword evidence="4 8" id="KW-0812">Transmembrane</keyword>
<evidence type="ECO:0000256" key="7">
    <source>
        <dbReference type="PIRSR" id="PIRSR604254-1"/>
    </source>
</evidence>
<dbReference type="Pfam" id="PF03006">
    <property type="entry name" value="HlyIII"/>
    <property type="match status" value="1"/>
</dbReference>
<dbReference type="InterPro" id="IPR005744">
    <property type="entry name" value="Hy-lIII"/>
</dbReference>
<feature type="transmembrane region" description="Helical" evidence="8">
    <location>
        <begin position="159"/>
        <end position="178"/>
    </location>
</feature>
<feature type="binding site" evidence="7">
    <location>
        <position position="186"/>
    </location>
    <ligand>
        <name>Zn(2+)</name>
        <dbReference type="ChEBI" id="CHEBI:29105"/>
    </ligand>
</feature>
<gene>
    <name evidence="9" type="ORF">GBA63_13485</name>
</gene>
<dbReference type="NCBIfam" id="TIGR01065">
    <property type="entry name" value="hlyIII"/>
    <property type="match status" value="1"/>
</dbReference>
<evidence type="ECO:0000256" key="5">
    <source>
        <dbReference type="ARBA" id="ARBA00022989"/>
    </source>
</evidence>
<dbReference type="PANTHER" id="PTHR20855:SF3">
    <property type="entry name" value="LD03007P"/>
    <property type="match status" value="1"/>
</dbReference>
<proteinExistence type="inferred from homology"/>
<keyword evidence="7" id="KW-0479">Metal-binding</keyword>
<keyword evidence="5 8" id="KW-1133">Transmembrane helix</keyword>
<evidence type="ECO:0000256" key="3">
    <source>
        <dbReference type="ARBA" id="ARBA00022475"/>
    </source>
</evidence>
<dbReference type="GO" id="GO:0005886">
    <property type="term" value="C:plasma membrane"/>
    <property type="evidence" value="ECO:0007669"/>
    <property type="project" value="UniProtKB-SubCell"/>
</dbReference>
<keyword evidence="6 8" id="KW-0472">Membrane</keyword>
<feature type="transmembrane region" description="Helical" evidence="8">
    <location>
        <begin position="132"/>
        <end position="153"/>
    </location>
</feature>
<evidence type="ECO:0000313" key="9">
    <source>
        <dbReference type="EMBL" id="QIN83534.1"/>
    </source>
</evidence>
<dbReference type="GO" id="GO:0140911">
    <property type="term" value="F:pore-forming activity"/>
    <property type="evidence" value="ECO:0007669"/>
    <property type="project" value="InterPro"/>
</dbReference>